<dbReference type="InterPro" id="IPR037026">
    <property type="entry name" value="Vgr_OB-fold_dom_sf"/>
</dbReference>
<evidence type="ECO:0000313" key="1">
    <source>
        <dbReference type="EMBL" id="PZT47150.1"/>
    </source>
</evidence>
<dbReference type="RefSeq" id="WP_111230731.1">
    <property type="nucleotide sequence ID" value="NZ_NBIU01000095.1"/>
</dbReference>
<dbReference type="AlphaFoldDB" id="A0A2W6NDY8"/>
<dbReference type="NCBIfam" id="TIGR01644">
    <property type="entry name" value="phage_P2_V"/>
    <property type="match status" value="1"/>
</dbReference>
<dbReference type="Proteomes" id="UP000249746">
    <property type="component" value="Unassembled WGS sequence"/>
</dbReference>
<dbReference type="Gene3D" id="2.40.50.230">
    <property type="entry name" value="Gp5 N-terminal domain"/>
    <property type="match status" value="1"/>
</dbReference>
<sequence length="217" mass="23156">MSELGIICEVKEHLAKVKIGDLVTDFLPVFQSLTNSYAVSFSPLRVGEQVLVIPVRGDLNSGVILRGLYQTKHKAKNTDTNTFNIDFEDGTHLEYNSKTSTLKLDVIKDINITCVDKTTNNKNNTLNTQNHTTNANTITLNATNVSVNAPSISLNGNTQIAGTISTSGKDGASGTFNIKGNLNLEGNLSVSGNISDSKGDLTNHTHSCTCGATAVSR</sequence>
<accession>A0A2W6NDY8</accession>
<reference evidence="1 2" key="1">
    <citation type="submission" date="2017-03" db="EMBL/GenBank/DDBJ databases">
        <title>Genomic and clinical evidence uncovers the enterohepatic species Helicobacter valdiviensis as a potential human intestinal pathogen.</title>
        <authorList>
            <person name="Fresia P."/>
            <person name="Jara R."/>
            <person name="Sierra R."/>
            <person name="Ferres I."/>
            <person name="Greif G."/>
            <person name="Iraola G."/>
            <person name="Collado L."/>
        </authorList>
    </citation>
    <scope>NUCLEOTIDE SEQUENCE [LARGE SCALE GENOMIC DNA]</scope>
    <source>
        <strain evidence="1 2">WBE14</strain>
    </source>
</reference>
<dbReference type="Gene3D" id="6.20.150.10">
    <property type="match status" value="1"/>
</dbReference>
<organism evidence="1 2">
    <name type="scientific">Helicobacter valdiviensis</name>
    <dbReference type="NCBI Taxonomy" id="1458358"/>
    <lineage>
        <taxon>Bacteria</taxon>
        <taxon>Pseudomonadati</taxon>
        <taxon>Campylobacterota</taxon>
        <taxon>Epsilonproteobacteria</taxon>
        <taxon>Campylobacterales</taxon>
        <taxon>Helicobacteraceae</taxon>
        <taxon>Helicobacter</taxon>
    </lineage>
</organism>
<comment type="caution">
    <text evidence="1">The sequence shown here is derived from an EMBL/GenBank/DDBJ whole genome shotgun (WGS) entry which is preliminary data.</text>
</comment>
<gene>
    <name evidence="1" type="ORF">B6S12_10615</name>
</gene>
<dbReference type="EMBL" id="NBIU01000095">
    <property type="protein sequence ID" value="PZT47150.1"/>
    <property type="molecule type" value="Genomic_DNA"/>
</dbReference>
<proteinExistence type="predicted"/>
<keyword evidence="2" id="KW-1185">Reference proteome</keyword>
<dbReference type="InterPro" id="IPR013046">
    <property type="entry name" value="GpV/Gp45"/>
</dbReference>
<dbReference type="OrthoDB" id="5324429at2"/>
<evidence type="ECO:0000313" key="2">
    <source>
        <dbReference type="Proteomes" id="UP000249746"/>
    </source>
</evidence>
<protein>
    <submittedName>
        <fullName evidence="1">Baseplate assembly protein</fullName>
    </submittedName>
</protein>
<name>A0A2W6NDY8_9HELI</name>